<organism evidence="2 3">
    <name type="scientific">Pycnococcus provasolii</name>
    <dbReference type="NCBI Taxonomy" id="41880"/>
    <lineage>
        <taxon>Eukaryota</taxon>
        <taxon>Viridiplantae</taxon>
        <taxon>Chlorophyta</taxon>
        <taxon>Pseudoscourfieldiophyceae</taxon>
        <taxon>Pseudoscourfieldiales</taxon>
        <taxon>Pycnococcaceae</taxon>
        <taxon>Pycnococcus</taxon>
    </lineage>
</organism>
<dbReference type="Proteomes" id="UP000660262">
    <property type="component" value="Unassembled WGS sequence"/>
</dbReference>
<comment type="caution">
    <text evidence="2">The sequence shown here is derived from an EMBL/GenBank/DDBJ whole genome shotgun (WGS) entry which is preliminary data.</text>
</comment>
<sequence length="209" mass="22077">MLSRLLPRGLLPTVPSSLASFSSASASGILLRSLSGGGSFGFSSSASASAASASAAGDAEGEHEKSKQETTEANGGGANGSSGGRLTRTYTNEYTPWHTDTKDKFRHISSIGELPDASVAERLADFQKIAEEQEKKLGRAYTNEYTPWHAPTKDKFRHISSIGELPDAAVAERPLDFGTPTKNKYKPGVRSIREAADAGAEETIKSAKS</sequence>
<evidence type="ECO:0000313" key="3">
    <source>
        <dbReference type="Proteomes" id="UP000660262"/>
    </source>
</evidence>
<evidence type="ECO:0000313" key="2">
    <source>
        <dbReference type="EMBL" id="GHP02341.1"/>
    </source>
</evidence>
<protein>
    <submittedName>
        <fullName evidence="2">Uncharacterized protein</fullName>
    </submittedName>
</protein>
<feature type="region of interest" description="Disordered" evidence="1">
    <location>
        <begin position="51"/>
        <end position="89"/>
    </location>
</feature>
<dbReference type="AlphaFoldDB" id="A0A830H9S3"/>
<proteinExistence type="predicted"/>
<feature type="compositionally biased region" description="Gly residues" evidence="1">
    <location>
        <begin position="74"/>
        <end position="83"/>
    </location>
</feature>
<accession>A0A830H9S3</accession>
<keyword evidence="3" id="KW-1185">Reference proteome</keyword>
<dbReference type="EMBL" id="BNJQ01000003">
    <property type="protein sequence ID" value="GHP02341.1"/>
    <property type="molecule type" value="Genomic_DNA"/>
</dbReference>
<name>A0A830H9S3_9CHLO</name>
<gene>
    <name evidence="2" type="ORF">PPROV_000109800</name>
</gene>
<reference evidence="2" key="1">
    <citation type="submission" date="2020-10" db="EMBL/GenBank/DDBJ databases">
        <title>Unveiling of a novel bifunctional photoreceptor, Dualchrome1, isolated from a cosmopolitan green alga.</title>
        <authorList>
            <person name="Suzuki S."/>
            <person name="Kawachi M."/>
        </authorList>
    </citation>
    <scope>NUCLEOTIDE SEQUENCE</scope>
    <source>
        <strain evidence="2">NIES 2893</strain>
    </source>
</reference>
<feature type="compositionally biased region" description="Basic and acidic residues" evidence="1">
    <location>
        <begin position="60"/>
        <end position="70"/>
    </location>
</feature>
<evidence type="ECO:0000256" key="1">
    <source>
        <dbReference type="SAM" id="MobiDB-lite"/>
    </source>
</evidence>